<protein>
    <recommendedName>
        <fullName evidence="4">carbonyl reductase (NADPH)</fullName>
        <ecNumber evidence="4">1.1.1.184</ecNumber>
    </recommendedName>
</protein>
<dbReference type="InterPro" id="IPR045313">
    <property type="entry name" value="CBR1-like"/>
</dbReference>
<comment type="similarity">
    <text evidence="1">Belongs to the short-chain dehydrogenases/reductases (SDR) family.</text>
</comment>
<organism evidence="5">
    <name type="scientific">Cacopsylla melanoneura</name>
    <dbReference type="NCBI Taxonomy" id="428564"/>
    <lineage>
        <taxon>Eukaryota</taxon>
        <taxon>Metazoa</taxon>
        <taxon>Ecdysozoa</taxon>
        <taxon>Arthropoda</taxon>
        <taxon>Hexapoda</taxon>
        <taxon>Insecta</taxon>
        <taxon>Pterygota</taxon>
        <taxon>Neoptera</taxon>
        <taxon>Paraneoptera</taxon>
        <taxon>Hemiptera</taxon>
        <taxon>Sternorrhyncha</taxon>
        <taxon>Psylloidea</taxon>
        <taxon>Psyllidae</taxon>
        <taxon>Psyllinae</taxon>
        <taxon>Cacopsylla</taxon>
    </lineage>
</organism>
<keyword evidence="2" id="KW-0521">NADP</keyword>
<dbReference type="InterPro" id="IPR036291">
    <property type="entry name" value="NAD(P)-bd_dom_sf"/>
</dbReference>
<dbReference type="AlphaFoldDB" id="A0A8D8UR94"/>
<evidence type="ECO:0000256" key="4">
    <source>
        <dbReference type="ARBA" id="ARBA00026118"/>
    </source>
</evidence>
<proteinExistence type="inferred from homology"/>
<dbReference type="Pfam" id="PF00106">
    <property type="entry name" value="adh_short"/>
    <property type="match status" value="1"/>
</dbReference>
<evidence type="ECO:0000256" key="1">
    <source>
        <dbReference type="ARBA" id="ARBA00006484"/>
    </source>
</evidence>
<dbReference type="InterPro" id="IPR002347">
    <property type="entry name" value="SDR_fam"/>
</dbReference>
<sequence length="301" mass="32867">MEKVAVVTGANKGIGYGIVKGLCQKFDGIIYLTARDEKRGQDALKSIKDLNVCKHPEKLRFHKLDILDQGSIQALHNDLQAQHGGLDILINNAAIAFKNSATESFGQQAEVTLQTNYFALVTLCHMLFPLLRPYARVVNLSSSAGHLSNMAEGELKQKLLDNSLTEEQLSKIMNDFVKLAKEGKHEEVGWPNSAYSVSKIGVSKLSFIQHATLSKDTTRPGIIVNPVHPGYVDTDMTSHKGPLTIDEGAHSSLVAALVPQDAKEPRGQFIWFDGNIVNWDGPKPISVNAMRAAQAAQSKSN</sequence>
<dbReference type="Gene3D" id="3.40.50.720">
    <property type="entry name" value="NAD(P)-binding Rossmann-like Domain"/>
    <property type="match status" value="1"/>
</dbReference>
<dbReference type="SUPFAM" id="SSF51735">
    <property type="entry name" value="NAD(P)-binding Rossmann-fold domains"/>
    <property type="match status" value="1"/>
</dbReference>
<evidence type="ECO:0000256" key="2">
    <source>
        <dbReference type="ARBA" id="ARBA00022857"/>
    </source>
</evidence>
<dbReference type="EMBL" id="HBUF01345934">
    <property type="protein sequence ID" value="CAG6709311.1"/>
    <property type="molecule type" value="Transcribed_RNA"/>
</dbReference>
<name>A0A8D8UR94_9HEMI</name>
<dbReference type="PANTHER" id="PTHR43963">
    <property type="entry name" value="CARBONYL REDUCTASE 1-RELATED"/>
    <property type="match status" value="1"/>
</dbReference>
<keyword evidence="3" id="KW-0560">Oxidoreductase</keyword>
<dbReference type="PANTHER" id="PTHR43963:SF4">
    <property type="entry name" value="CARBONYL REDUCTASE (NADPH)"/>
    <property type="match status" value="1"/>
</dbReference>
<evidence type="ECO:0000313" key="5">
    <source>
        <dbReference type="EMBL" id="CAG6709312.1"/>
    </source>
</evidence>
<dbReference type="CDD" id="cd05324">
    <property type="entry name" value="carb_red_PTCR-like_SDR_c"/>
    <property type="match status" value="1"/>
</dbReference>
<dbReference type="EMBL" id="HBUF01345935">
    <property type="protein sequence ID" value="CAG6709312.1"/>
    <property type="molecule type" value="Transcribed_RNA"/>
</dbReference>
<dbReference type="EC" id="1.1.1.184" evidence="4"/>
<accession>A0A8D8UR94</accession>
<evidence type="ECO:0000256" key="3">
    <source>
        <dbReference type="ARBA" id="ARBA00023002"/>
    </source>
</evidence>
<reference evidence="5" key="1">
    <citation type="submission" date="2021-05" db="EMBL/GenBank/DDBJ databases">
        <authorList>
            <person name="Alioto T."/>
            <person name="Alioto T."/>
            <person name="Gomez Garrido J."/>
        </authorList>
    </citation>
    <scope>NUCLEOTIDE SEQUENCE</scope>
</reference>
<dbReference type="PRINTS" id="PR00081">
    <property type="entry name" value="GDHRDH"/>
</dbReference>
<dbReference type="GO" id="GO:0004090">
    <property type="term" value="F:carbonyl reductase (NADPH) activity"/>
    <property type="evidence" value="ECO:0007669"/>
    <property type="project" value="UniProtKB-EC"/>
</dbReference>
<dbReference type="EMBL" id="HBUF01345933">
    <property type="protein sequence ID" value="CAG6709310.1"/>
    <property type="molecule type" value="Transcribed_RNA"/>
</dbReference>